<keyword evidence="3" id="KW-1185">Reference proteome</keyword>
<comment type="caution">
    <text evidence="2">The sequence shown here is derived from an EMBL/GenBank/DDBJ whole genome shotgun (WGS) entry which is preliminary data.</text>
</comment>
<accession>A0A5N1IXH4</accession>
<dbReference type="InterPro" id="IPR029030">
    <property type="entry name" value="Caspase-like_dom_sf"/>
</dbReference>
<sequence>MTRSAIIIGSPGEPQYDGYLAGVEQDVPNMKRFLLSPTGGGWRNTEVKTARNPSAGALFKYLQNINTDFSLVYFSGHGSFQRGATYINVNLQQQYKLTHLATKSRKQLIIIDACRTVVEPEFLGILGEDFSKTFSSQLGLAQARNLYDNHLAKCENGTIVCYSCSVNEASVEDLAGGYFTRSLLDSSNNWVNRMSPNNILPIDAAFNLSKFYLRDNFLTNQQPVIVGQKRQHWFPFALRQKNQLL</sequence>
<evidence type="ECO:0000313" key="3">
    <source>
        <dbReference type="Proteomes" id="UP000326570"/>
    </source>
</evidence>
<dbReference type="GO" id="GO:0006508">
    <property type="term" value="P:proteolysis"/>
    <property type="evidence" value="ECO:0007669"/>
    <property type="project" value="InterPro"/>
</dbReference>
<dbReference type="RefSeq" id="WP_150903421.1">
    <property type="nucleotide sequence ID" value="NZ_VTWT01000004.1"/>
</dbReference>
<dbReference type="Proteomes" id="UP000326570">
    <property type="component" value="Unassembled WGS sequence"/>
</dbReference>
<dbReference type="SUPFAM" id="SSF52129">
    <property type="entry name" value="Caspase-like"/>
    <property type="match status" value="1"/>
</dbReference>
<reference evidence="2 3" key="1">
    <citation type="submission" date="2019-09" db="EMBL/GenBank/DDBJ databases">
        <title>Genome sequence of Adhaeribacter sp. M2.</title>
        <authorList>
            <person name="Srinivasan S."/>
        </authorList>
    </citation>
    <scope>NUCLEOTIDE SEQUENCE [LARGE SCALE GENOMIC DNA]</scope>
    <source>
        <strain evidence="2 3">M2</strain>
    </source>
</reference>
<dbReference type="AlphaFoldDB" id="A0A5N1IXH4"/>
<dbReference type="InterPro" id="IPR011600">
    <property type="entry name" value="Pept_C14_caspase"/>
</dbReference>
<dbReference type="GO" id="GO:0004197">
    <property type="term" value="F:cysteine-type endopeptidase activity"/>
    <property type="evidence" value="ECO:0007669"/>
    <property type="project" value="InterPro"/>
</dbReference>
<feature type="domain" description="Peptidase C14 caspase" evidence="1">
    <location>
        <begin position="3"/>
        <end position="192"/>
    </location>
</feature>
<evidence type="ECO:0000313" key="2">
    <source>
        <dbReference type="EMBL" id="KAA9338788.1"/>
    </source>
</evidence>
<dbReference type="Pfam" id="PF00656">
    <property type="entry name" value="Peptidase_C14"/>
    <property type="match status" value="1"/>
</dbReference>
<evidence type="ECO:0000259" key="1">
    <source>
        <dbReference type="Pfam" id="PF00656"/>
    </source>
</evidence>
<organism evidence="2 3">
    <name type="scientific">Adhaeribacter soli</name>
    <dbReference type="NCBI Taxonomy" id="2607655"/>
    <lineage>
        <taxon>Bacteria</taxon>
        <taxon>Pseudomonadati</taxon>
        <taxon>Bacteroidota</taxon>
        <taxon>Cytophagia</taxon>
        <taxon>Cytophagales</taxon>
        <taxon>Hymenobacteraceae</taxon>
        <taxon>Adhaeribacter</taxon>
    </lineage>
</organism>
<gene>
    <name evidence="2" type="ORF">F0P94_08300</name>
</gene>
<protein>
    <submittedName>
        <fullName evidence="2">Caspase family protein</fullName>
    </submittedName>
</protein>
<name>A0A5N1IXH4_9BACT</name>
<dbReference type="Gene3D" id="3.40.50.1460">
    <property type="match status" value="1"/>
</dbReference>
<proteinExistence type="predicted"/>
<dbReference type="EMBL" id="VTWT01000004">
    <property type="protein sequence ID" value="KAA9338788.1"/>
    <property type="molecule type" value="Genomic_DNA"/>
</dbReference>